<dbReference type="InterPro" id="IPR004360">
    <property type="entry name" value="Glyas_Fos-R_dOase_dom"/>
</dbReference>
<sequence length="138" mass="14834">MTITASAISLNVPDPDASANFLSTHFGFTVEMSADGFVSLARPDAGFNVIFLRTGLPTFAPARIAGNAGEGLLVVFTVDDIDAEYDRVRAAGVEIETPIQTEPWGERFFQAKDPNGIVIQLVQWVGDPNAYDPTEATE</sequence>
<protein>
    <submittedName>
        <fullName evidence="2">Glyoxalase</fullName>
    </submittedName>
</protein>
<dbReference type="AlphaFoldDB" id="A0A846Y8B5"/>
<dbReference type="Proteomes" id="UP000565711">
    <property type="component" value="Unassembled WGS sequence"/>
</dbReference>
<dbReference type="RefSeq" id="WP_067876777.1">
    <property type="nucleotide sequence ID" value="NZ_JAAXOP010000024.1"/>
</dbReference>
<name>A0A846Y8B5_9NOCA</name>
<dbReference type="Pfam" id="PF00903">
    <property type="entry name" value="Glyoxalase"/>
    <property type="match status" value="1"/>
</dbReference>
<dbReference type="PROSITE" id="PS51819">
    <property type="entry name" value="VOC"/>
    <property type="match status" value="1"/>
</dbReference>
<organism evidence="2 3">
    <name type="scientific">Nocardia vermiculata</name>
    <dbReference type="NCBI Taxonomy" id="257274"/>
    <lineage>
        <taxon>Bacteria</taxon>
        <taxon>Bacillati</taxon>
        <taxon>Actinomycetota</taxon>
        <taxon>Actinomycetes</taxon>
        <taxon>Mycobacteriales</taxon>
        <taxon>Nocardiaceae</taxon>
        <taxon>Nocardia</taxon>
    </lineage>
</organism>
<evidence type="ECO:0000313" key="2">
    <source>
        <dbReference type="EMBL" id="NKY54102.1"/>
    </source>
</evidence>
<dbReference type="SUPFAM" id="SSF54593">
    <property type="entry name" value="Glyoxalase/Bleomycin resistance protein/Dihydroxybiphenyl dioxygenase"/>
    <property type="match status" value="1"/>
</dbReference>
<dbReference type="PANTHER" id="PTHR33993">
    <property type="entry name" value="GLYOXALASE-RELATED"/>
    <property type="match status" value="1"/>
</dbReference>
<dbReference type="InterPro" id="IPR037523">
    <property type="entry name" value="VOC_core"/>
</dbReference>
<evidence type="ECO:0000313" key="3">
    <source>
        <dbReference type="Proteomes" id="UP000565711"/>
    </source>
</evidence>
<dbReference type="Gene3D" id="3.30.720.120">
    <property type="match status" value="1"/>
</dbReference>
<reference evidence="2 3" key="1">
    <citation type="submission" date="2020-04" db="EMBL/GenBank/DDBJ databases">
        <title>MicrobeNet Type strains.</title>
        <authorList>
            <person name="Nicholson A.C."/>
        </authorList>
    </citation>
    <scope>NUCLEOTIDE SEQUENCE [LARGE SCALE GENOMIC DNA]</scope>
    <source>
        <strain evidence="2 3">JCM 12354</strain>
    </source>
</reference>
<accession>A0A846Y8B5</accession>
<dbReference type="InterPro" id="IPR052164">
    <property type="entry name" value="Anthracycline_SecMetBiosynth"/>
</dbReference>
<feature type="domain" description="VOC" evidence="1">
    <location>
        <begin position="4"/>
        <end position="124"/>
    </location>
</feature>
<comment type="caution">
    <text evidence="2">The sequence shown here is derived from an EMBL/GenBank/DDBJ whole genome shotgun (WGS) entry which is preliminary data.</text>
</comment>
<dbReference type="InterPro" id="IPR029068">
    <property type="entry name" value="Glyas_Bleomycin-R_OHBP_Dase"/>
</dbReference>
<gene>
    <name evidence="2" type="ORF">HGA08_28310</name>
</gene>
<evidence type="ECO:0000259" key="1">
    <source>
        <dbReference type="PROSITE" id="PS51819"/>
    </source>
</evidence>
<dbReference type="Gene3D" id="3.30.720.110">
    <property type="match status" value="1"/>
</dbReference>
<keyword evidence="3" id="KW-1185">Reference proteome</keyword>
<proteinExistence type="predicted"/>
<dbReference type="EMBL" id="JAAXOP010000024">
    <property type="protein sequence ID" value="NKY54102.1"/>
    <property type="molecule type" value="Genomic_DNA"/>
</dbReference>